<feature type="domain" description="Hydantoinase B/oxoprolinase" evidence="1">
    <location>
        <begin position="12"/>
        <end position="532"/>
    </location>
</feature>
<evidence type="ECO:0000313" key="3">
    <source>
        <dbReference type="Proteomes" id="UP000698173"/>
    </source>
</evidence>
<gene>
    <name evidence="2" type="ORF">K8V56_20765</name>
</gene>
<reference evidence="2" key="1">
    <citation type="journal article" date="2021" name="PeerJ">
        <title>Extensive microbial diversity within the chicken gut microbiome revealed by metagenomics and culture.</title>
        <authorList>
            <person name="Gilroy R."/>
            <person name="Ravi A."/>
            <person name="Getino M."/>
            <person name="Pursley I."/>
            <person name="Horton D.L."/>
            <person name="Alikhan N.F."/>
            <person name="Baker D."/>
            <person name="Gharbi K."/>
            <person name="Hall N."/>
            <person name="Watson M."/>
            <person name="Adriaenssens E.M."/>
            <person name="Foster-Nyarko E."/>
            <person name="Jarju S."/>
            <person name="Secka A."/>
            <person name="Antonio M."/>
            <person name="Oren A."/>
            <person name="Chaudhuri R.R."/>
            <person name="La Ragione R."/>
            <person name="Hildebrand F."/>
            <person name="Pallen M.J."/>
        </authorList>
    </citation>
    <scope>NUCLEOTIDE SEQUENCE</scope>
    <source>
        <strain evidence="2">CHK171-7178</strain>
    </source>
</reference>
<dbReference type="InterPro" id="IPR045079">
    <property type="entry name" value="Oxoprolinase-like"/>
</dbReference>
<dbReference type="AlphaFoldDB" id="A0A921G414"/>
<dbReference type="GO" id="GO:0006749">
    <property type="term" value="P:glutathione metabolic process"/>
    <property type="evidence" value="ECO:0007669"/>
    <property type="project" value="TreeGrafter"/>
</dbReference>
<reference evidence="2" key="2">
    <citation type="submission" date="2021-09" db="EMBL/GenBank/DDBJ databases">
        <authorList>
            <person name="Gilroy R."/>
        </authorList>
    </citation>
    <scope>NUCLEOTIDE SEQUENCE</scope>
    <source>
        <strain evidence="2">CHK171-7178</strain>
    </source>
</reference>
<dbReference type="Proteomes" id="UP000698173">
    <property type="component" value="Unassembled WGS sequence"/>
</dbReference>
<evidence type="ECO:0000313" key="2">
    <source>
        <dbReference type="EMBL" id="HJF34202.1"/>
    </source>
</evidence>
<evidence type="ECO:0000259" key="1">
    <source>
        <dbReference type="Pfam" id="PF02538"/>
    </source>
</evidence>
<dbReference type="EMBL" id="DYWT01000311">
    <property type="protein sequence ID" value="HJF34202.1"/>
    <property type="molecule type" value="Genomic_DNA"/>
</dbReference>
<accession>A0A921G414</accession>
<dbReference type="GO" id="GO:0017168">
    <property type="term" value="F:5-oxoprolinase (ATP-hydrolyzing) activity"/>
    <property type="evidence" value="ECO:0007669"/>
    <property type="project" value="TreeGrafter"/>
</dbReference>
<dbReference type="PANTHER" id="PTHR11365:SF23">
    <property type="entry name" value="HYPOTHETICAL 5-OXOPROLINASE (EUROFUNG)-RELATED"/>
    <property type="match status" value="1"/>
</dbReference>
<name>A0A921G414_SPOPS</name>
<sequence length="551" mass="60573">MKVVENQVFLENPITTEIVRNALVSAAEEMNSSLTRSAFSPIIYEMKDCSVCLFNQDVELLGQSAGLPIFLGNLDECINVTTKMIGGNQNYQEGDVYILNDSYIGGTHLNDVTTFSPIFYEKELVGFTATRAHWLDIGSKDPGYPMDATNIYQEGIRIPPTRIHQNGKPIEDVIRLIISNNRFSEAALGDLNAQIAACRTGEKRYKELIERFGLDRINKCIHDIFKQSKELDSEVVRSIPDGNYEAEGYLDNDGVKDEPILVKVKVVVDGENIEIDLTGSSEQRMGQTNCGYAQAISACRVAFKDLISPHSPVTGGNFKTLNVVAPKGTIFHAVEPAPCGWYFTPLGLLIDLIIKALSPVMKEKVAAAHYGDSMVVTFSGINEENDEQFLSVEATAGGWGAFNHGDGPSALINHVSGDFKNLPVEVFESKYPLRINQYALREDSGGKGKFRGGLGVIREYEVLSEDTQVSLWFERSLTPAWGLFGGETGDQPDVEIVSAVENEHLLKVNGRKVLKGDKVIVRTGGGGGFGSPMDRTEADRERDIRNGYLTI</sequence>
<protein>
    <submittedName>
        <fullName evidence="2">Hydantoinase B/oxoprolinase family protein</fullName>
    </submittedName>
</protein>
<organism evidence="2 3">
    <name type="scientific">Sporosarcina psychrophila</name>
    <name type="common">Bacillus psychrophilus</name>
    <dbReference type="NCBI Taxonomy" id="1476"/>
    <lineage>
        <taxon>Bacteria</taxon>
        <taxon>Bacillati</taxon>
        <taxon>Bacillota</taxon>
        <taxon>Bacilli</taxon>
        <taxon>Bacillales</taxon>
        <taxon>Caryophanaceae</taxon>
        <taxon>Sporosarcina</taxon>
    </lineage>
</organism>
<dbReference type="PANTHER" id="PTHR11365">
    <property type="entry name" value="5-OXOPROLINASE RELATED"/>
    <property type="match status" value="1"/>
</dbReference>
<dbReference type="Pfam" id="PF02538">
    <property type="entry name" value="Hydantoinase_B"/>
    <property type="match status" value="1"/>
</dbReference>
<comment type="caution">
    <text evidence="2">The sequence shown here is derived from an EMBL/GenBank/DDBJ whole genome shotgun (WGS) entry which is preliminary data.</text>
</comment>
<dbReference type="GO" id="GO:0005829">
    <property type="term" value="C:cytosol"/>
    <property type="evidence" value="ECO:0007669"/>
    <property type="project" value="TreeGrafter"/>
</dbReference>
<dbReference type="InterPro" id="IPR003692">
    <property type="entry name" value="Hydantoinase_B"/>
</dbReference>
<proteinExistence type="predicted"/>